<gene>
    <name evidence="1" type="ORF">AGR3A_Lc130054</name>
</gene>
<accession>A0A1S7R6F3</accession>
<proteinExistence type="predicted"/>
<dbReference type="AlphaFoldDB" id="A0A1S7R6F3"/>
<name>A0A1S7R6F3_9HYPH</name>
<protein>
    <submittedName>
        <fullName evidence="1">Uncharacterized protein</fullName>
    </submittedName>
</protein>
<keyword evidence="2" id="KW-1185">Reference proteome</keyword>
<dbReference type="Proteomes" id="UP000191988">
    <property type="component" value="Unassembled WGS sequence"/>
</dbReference>
<dbReference type="EMBL" id="FBWK01000049">
    <property type="protein sequence ID" value="CUX47448.1"/>
    <property type="molecule type" value="Genomic_DNA"/>
</dbReference>
<evidence type="ECO:0000313" key="2">
    <source>
        <dbReference type="Proteomes" id="UP000191988"/>
    </source>
</evidence>
<organism evidence="1 2">
    <name type="scientific">Agrobacterium tomkonis CFBP 6623</name>
    <dbReference type="NCBI Taxonomy" id="1183432"/>
    <lineage>
        <taxon>Bacteria</taxon>
        <taxon>Pseudomonadati</taxon>
        <taxon>Pseudomonadota</taxon>
        <taxon>Alphaproteobacteria</taxon>
        <taxon>Hyphomicrobiales</taxon>
        <taxon>Rhizobiaceae</taxon>
        <taxon>Rhizobium/Agrobacterium group</taxon>
        <taxon>Agrobacterium</taxon>
        <taxon>Agrobacterium tumefaciens complex</taxon>
    </lineage>
</organism>
<sequence>MDLSGCSSGVEHNLAKVGVEGSNPFARSKFSEKRNIHGILNFRPANYAGLCGLPLKSSSPSPLEQA</sequence>
<reference evidence="2" key="1">
    <citation type="submission" date="2016-01" db="EMBL/GenBank/DDBJ databases">
        <authorList>
            <person name="Regsiter A."/>
            <person name="william w."/>
        </authorList>
    </citation>
    <scope>NUCLEOTIDE SEQUENCE [LARGE SCALE GENOMIC DNA]</scope>
    <source>
        <strain evidence="2">CFBP 6623</strain>
    </source>
</reference>
<evidence type="ECO:0000313" key="1">
    <source>
        <dbReference type="EMBL" id="CUX47448.1"/>
    </source>
</evidence>